<evidence type="ECO:0000259" key="9">
    <source>
        <dbReference type="PROSITE" id="PS50850"/>
    </source>
</evidence>
<comment type="caution">
    <text evidence="10">The sequence shown here is derived from an EMBL/GenBank/DDBJ whole genome shotgun (WGS) entry which is preliminary data.</text>
</comment>
<feature type="transmembrane region" description="Helical" evidence="8">
    <location>
        <begin position="324"/>
        <end position="345"/>
    </location>
</feature>
<feature type="transmembrane region" description="Helical" evidence="8">
    <location>
        <begin position="224"/>
        <end position="244"/>
    </location>
</feature>
<comment type="similarity">
    <text evidence="6">Belongs to the major facilitator superfamily. Spinster (TC 2.A.1.49) family.</text>
</comment>
<dbReference type="PANTHER" id="PTHR23505">
    <property type="entry name" value="SPINSTER"/>
    <property type="match status" value="1"/>
</dbReference>
<keyword evidence="5 8" id="KW-0472">Membrane</keyword>
<feature type="compositionally biased region" description="Basic and acidic residues" evidence="7">
    <location>
        <begin position="524"/>
        <end position="533"/>
    </location>
</feature>
<evidence type="ECO:0000256" key="7">
    <source>
        <dbReference type="SAM" id="MobiDB-lite"/>
    </source>
</evidence>
<evidence type="ECO:0000256" key="4">
    <source>
        <dbReference type="ARBA" id="ARBA00022989"/>
    </source>
</evidence>
<protein>
    <recommendedName>
        <fullName evidence="9">Major facilitator superfamily (MFS) profile domain-containing protein</fullName>
    </recommendedName>
</protein>
<accession>A0A176W064</accession>
<comment type="subcellular location">
    <subcellularLocation>
        <location evidence="1">Membrane</location>
        <topology evidence="1">Multi-pass membrane protein</topology>
    </subcellularLocation>
</comment>
<feature type="transmembrane region" description="Helical" evidence="8">
    <location>
        <begin position="290"/>
        <end position="312"/>
    </location>
</feature>
<keyword evidence="2" id="KW-0813">Transport</keyword>
<dbReference type="Pfam" id="PF07690">
    <property type="entry name" value="MFS_1"/>
    <property type="match status" value="1"/>
</dbReference>
<feature type="transmembrane region" description="Helical" evidence="8">
    <location>
        <begin position="384"/>
        <end position="401"/>
    </location>
</feature>
<feature type="region of interest" description="Disordered" evidence="7">
    <location>
        <begin position="524"/>
        <end position="580"/>
    </location>
</feature>
<feature type="domain" description="Major facilitator superfamily (MFS) profile" evidence="9">
    <location>
        <begin position="65"/>
        <end position="502"/>
    </location>
</feature>
<organism evidence="10 11">
    <name type="scientific">Marchantia polymorpha subsp. ruderalis</name>
    <dbReference type="NCBI Taxonomy" id="1480154"/>
    <lineage>
        <taxon>Eukaryota</taxon>
        <taxon>Viridiplantae</taxon>
        <taxon>Streptophyta</taxon>
        <taxon>Embryophyta</taxon>
        <taxon>Marchantiophyta</taxon>
        <taxon>Marchantiopsida</taxon>
        <taxon>Marchantiidae</taxon>
        <taxon>Marchantiales</taxon>
        <taxon>Marchantiaceae</taxon>
        <taxon>Marchantia</taxon>
    </lineage>
</organism>
<evidence type="ECO:0000256" key="6">
    <source>
        <dbReference type="ARBA" id="ARBA00024338"/>
    </source>
</evidence>
<dbReference type="InterPro" id="IPR036259">
    <property type="entry name" value="MFS_trans_sf"/>
</dbReference>
<evidence type="ECO:0000313" key="10">
    <source>
        <dbReference type="EMBL" id="OAE26454.1"/>
    </source>
</evidence>
<feature type="transmembrane region" description="Helical" evidence="8">
    <location>
        <begin position="155"/>
        <end position="178"/>
    </location>
</feature>
<dbReference type="PANTHER" id="PTHR23505:SF52">
    <property type="entry name" value="MAJOR FACILITATOR SUPERFAMILY PROTEIN"/>
    <property type="match status" value="1"/>
</dbReference>
<dbReference type="InterPro" id="IPR011701">
    <property type="entry name" value="MFS"/>
</dbReference>
<dbReference type="PROSITE" id="PS50850">
    <property type="entry name" value="MFS"/>
    <property type="match status" value="1"/>
</dbReference>
<evidence type="ECO:0000256" key="5">
    <source>
        <dbReference type="ARBA" id="ARBA00023136"/>
    </source>
</evidence>
<dbReference type="Proteomes" id="UP000077202">
    <property type="component" value="Unassembled WGS sequence"/>
</dbReference>
<evidence type="ECO:0000256" key="8">
    <source>
        <dbReference type="SAM" id="Phobius"/>
    </source>
</evidence>
<name>A0A176W064_MARPO</name>
<gene>
    <name evidence="10" type="ORF">AXG93_815s1150</name>
</gene>
<evidence type="ECO:0000256" key="2">
    <source>
        <dbReference type="ARBA" id="ARBA00022448"/>
    </source>
</evidence>
<dbReference type="Gene3D" id="1.20.1250.20">
    <property type="entry name" value="MFS general substrate transporter like domains"/>
    <property type="match status" value="1"/>
</dbReference>
<evidence type="ECO:0000313" key="11">
    <source>
        <dbReference type="Proteomes" id="UP000077202"/>
    </source>
</evidence>
<keyword evidence="4 8" id="KW-1133">Transmembrane helix</keyword>
<dbReference type="InterPro" id="IPR020846">
    <property type="entry name" value="MFS_dom"/>
</dbReference>
<evidence type="ECO:0000256" key="3">
    <source>
        <dbReference type="ARBA" id="ARBA00022692"/>
    </source>
</evidence>
<keyword evidence="11" id="KW-1185">Reference proteome</keyword>
<dbReference type="EMBL" id="LVLJ01002167">
    <property type="protein sequence ID" value="OAE26454.1"/>
    <property type="molecule type" value="Genomic_DNA"/>
</dbReference>
<proteinExistence type="inferred from homology"/>
<sequence length="604" mass="64806">MPIATAILMMIVNTEDFADANLRHRSSIAEIHESSPQFELLSIDRNPKMESTGIMSVWRNRRLRSLVLVIVASILEKADMAAVPAVYREIGLELHASPSALGSFALIRSLTQAVCSPFAGYLAKRYKRTTVIAAGALISTIATFCVGTSTTFSQIALSMAVSAVGIAVTWPAIQSLVADATDDTNRGMTFGWLQLTGHAGSFFGGFVSVLLAGTTVVGVSGWRVSFILLSMLSALITCTLYFFADDPGSGSVSGSGSSEVPSPGRTTYKEDLREQFEDAKRVLKVKTFQIIVAEAVVGAFAWSTFSFAPMWLELIGFSHGKTATIVAFFIVAGSIGGLFGGWIGDRMAGWFPDTGRIVVAQVCTGVAVPFTAVLLLALPVDPSTALLHGAVLFAMGLFISWNTPSTNAPLMAEVVPQQSRTNVYALERTFASVVAAFGPPLAGILSERIYGFVPIPKGTSHSVGETIDRQNASALGKAIFTSMGLPFAICCMIYSLLYRTYPRDRDEVRAAKYLAESDVEKDSGAGVELKDSSYLEPEQASEQEDETSRMLTTAGPRTYGFGEKWKKPLRSSTGETAERAQARLSSKAWSRALCVQISSPLDFA</sequence>
<feature type="transmembrane region" description="Helical" evidence="8">
    <location>
        <begin position="478"/>
        <end position="497"/>
    </location>
</feature>
<feature type="transmembrane region" description="Helical" evidence="8">
    <location>
        <begin position="190"/>
        <end position="212"/>
    </location>
</feature>
<evidence type="ECO:0000256" key="1">
    <source>
        <dbReference type="ARBA" id="ARBA00004141"/>
    </source>
</evidence>
<dbReference type="GO" id="GO:0022857">
    <property type="term" value="F:transmembrane transporter activity"/>
    <property type="evidence" value="ECO:0007669"/>
    <property type="project" value="InterPro"/>
</dbReference>
<keyword evidence="3 8" id="KW-0812">Transmembrane</keyword>
<dbReference type="SUPFAM" id="SSF103473">
    <property type="entry name" value="MFS general substrate transporter"/>
    <property type="match status" value="1"/>
</dbReference>
<dbReference type="GO" id="GO:0016020">
    <property type="term" value="C:membrane"/>
    <property type="evidence" value="ECO:0007669"/>
    <property type="project" value="UniProtKB-SubCell"/>
</dbReference>
<dbReference type="AlphaFoldDB" id="A0A176W064"/>
<dbReference type="InterPro" id="IPR044770">
    <property type="entry name" value="MFS_spinster-like"/>
</dbReference>
<feature type="transmembrane region" description="Helical" evidence="8">
    <location>
        <begin position="357"/>
        <end position="378"/>
    </location>
</feature>
<feature type="transmembrane region" description="Helical" evidence="8">
    <location>
        <begin position="130"/>
        <end position="149"/>
    </location>
</feature>
<reference evidence="10" key="1">
    <citation type="submission" date="2016-03" db="EMBL/GenBank/DDBJ databases">
        <title>Mechanisms controlling the formation of the plant cell surface in tip-growing cells are functionally conserved among land plants.</title>
        <authorList>
            <person name="Honkanen S."/>
            <person name="Jones V.A."/>
            <person name="Morieri G."/>
            <person name="Champion C."/>
            <person name="Hetherington A.J."/>
            <person name="Kelly S."/>
            <person name="Saint-Marcoux D."/>
            <person name="Proust H."/>
            <person name="Prescott H."/>
            <person name="Dolan L."/>
        </authorList>
    </citation>
    <scope>NUCLEOTIDE SEQUENCE [LARGE SCALE GENOMIC DNA]</scope>
    <source>
        <tissue evidence="10">Whole gametophyte</tissue>
    </source>
</reference>